<feature type="domain" description="Thiol:disulfide interchange protein DsbD N-terminal" evidence="2">
    <location>
        <begin position="20"/>
        <end position="139"/>
    </location>
</feature>
<evidence type="ECO:0000313" key="3">
    <source>
        <dbReference type="EMBL" id="MBC9811481.1"/>
    </source>
</evidence>
<keyword evidence="1" id="KW-0732">Signal</keyword>
<accession>A0A8J6PH04</accession>
<organism evidence="3 4">
    <name type="scientific">Taishania pollutisoli</name>
    <dbReference type="NCBI Taxonomy" id="2766479"/>
    <lineage>
        <taxon>Bacteria</taxon>
        <taxon>Pseudomonadati</taxon>
        <taxon>Bacteroidota</taxon>
        <taxon>Flavobacteriia</taxon>
        <taxon>Flavobacteriales</taxon>
        <taxon>Crocinitomicaceae</taxon>
        <taxon>Taishania</taxon>
    </lineage>
</organism>
<dbReference type="Gene3D" id="2.60.40.1250">
    <property type="entry name" value="Thiol:disulfide interchange protein DsbD, N-terminal domain"/>
    <property type="match status" value="1"/>
</dbReference>
<dbReference type="Proteomes" id="UP000652681">
    <property type="component" value="Unassembled WGS sequence"/>
</dbReference>
<evidence type="ECO:0000313" key="4">
    <source>
        <dbReference type="Proteomes" id="UP000652681"/>
    </source>
</evidence>
<dbReference type="RefSeq" id="WP_163491865.1">
    <property type="nucleotide sequence ID" value="NZ_JACVEL010000002.1"/>
</dbReference>
<dbReference type="AlphaFoldDB" id="A0A8J6PH04"/>
<gene>
    <name evidence="3" type="ORF">H9Y05_03240</name>
</gene>
<feature type="chain" id="PRO_5035316818" evidence="1">
    <location>
        <begin position="16"/>
        <end position="143"/>
    </location>
</feature>
<sequence>MKAFFLSLSTLLCFAAYTQQEITWDFSYNQEKEQVEMKASLAPGWHVYSTDLGGIAGPIPTEFAFEENDHVAIEGKVEEPQPKTEFDPNFEETVKYFDQQVTFAQRVNVKKNTSLKGGVVYMVCNDTMCLPPVEEKFEITLKK</sequence>
<keyword evidence="3" id="KW-0813">Transport</keyword>
<keyword evidence="3" id="KW-0762">Sugar transport</keyword>
<dbReference type="PANTHER" id="PTHR32234">
    <property type="entry name" value="THIOL:DISULFIDE INTERCHANGE PROTEIN DSBD"/>
    <property type="match status" value="1"/>
</dbReference>
<dbReference type="EMBL" id="JACVEL010000002">
    <property type="protein sequence ID" value="MBC9811481.1"/>
    <property type="molecule type" value="Genomic_DNA"/>
</dbReference>
<dbReference type="GO" id="GO:0015035">
    <property type="term" value="F:protein-disulfide reductase activity"/>
    <property type="evidence" value="ECO:0007669"/>
    <property type="project" value="TreeGrafter"/>
</dbReference>
<protein>
    <submittedName>
        <fullName evidence="3">Sugar transporter</fullName>
    </submittedName>
</protein>
<dbReference type="InterPro" id="IPR028250">
    <property type="entry name" value="DsbDN"/>
</dbReference>
<evidence type="ECO:0000256" key="1">
    <source>
        <dbReference type="SAM" id="SignalP"/>
    </source>
</evidence>
<dbReference type="GO" id="GO:0045454">
    <property type="term" value="P:cell redox homeostasis"/>
    <property type="evidence" value="ECO:0007669"/>
    <property type="project" value="TreeGrafter"/>
</dbReference>
<keyword evidence="4" id="KW-1185">Reference proteome</keyword>
<reference evidence="3" key="1">
    <citation type="submission" date="2020-09" db="EMBL/GenBank/DDBJ databases">
        <title>Taishania pollutisoli gen. nov., sp. nov., Isolated from Tetrabromobisphenol A-Contaminated Soil.</title>
        <authorList>
            <person name="Chen Q."/>
        </authorList>
    </citation>
    <scope>NUCLEOTIDE SEQUENCE</scope>
    <source>
        <strain evidence="3">CZZ-1</strain>
    </source>
</reference>
<name>A0A8J6PH04_9FLAO</name>
<dbReference type="PANTHER" id="PTHR32234:SF0">
    <property type="entry name" value="THIOL:DISULFIDE INTERCHANGE PROTEIN DSBD"/>
    <property type="match status" value="1"/>
</dbReference>
<dbReference type="InterPro" id="IPR036929">
    <property type="entry name" value="DsbDN_sf"/>
</dbReference>
<feature type="signal peptide" evidence="1">
    <location>
        <begin position="1"/>
        <end position="15"/>
    </location>
</feature>
<dbReference type="Pfam" id="PF11412">
    <property type="entry name" value="DsbD_N"/>
    <property type="match status" value="1"/>
</dbReference>
<proteinExistence type="predicted"/>
<comment type="caution">
    <text evidence="3">The sequence shown here is derived from an EMBL/GenBank/DDBJ whole genome shotgun (WGS) entry which is preliminary data.</text>
</comment>
<dbReference type="SUPFAM" id="SSF74863">
    <property type="entry name" value="Thiol:disulfide interchange protein DsbD, N-terminal domain (DsbD-alpha)"/>
    <property type="match status" value="1"/>
</dbReference>
<evidence type="ECO:0000259" key="2">
    <source>
        <dbReference type="Pfam" id="PF11412"/>
    </source>
</evidence>